<reference evidence="10 11" key="1">
    <citation type="submission" date="2017-09" db="EMBL/GenBank/DDBJ databases">
        <title>WGS assembly of Aquilegia coerulea Goldsmith.</title>
        <authorList>
            <person name="Hodges S."/>
            <person name="Kramer E."/>
            <person name="Nordborg M."/>
            <person name="Tomkins J."/>
            <person name="Borevitz J."/>
            <person name="Derieg N."/>
            <person name="Yan J."/>
            <person name="Mihaltcheva S."/>
            <person name="Hayes R.D."/>
            <person name="Rokhsar D."/>
        </authorList>
    </citation>
    <scope>NUCLEOTIDE SEQUENCE [LARGE SCALE GENOMIC DNA]</scope>
    <source>
        <strain evidence="11">cv. Goldsmith</strain>
    </source>
</reference>
<dbReference type="GO" id="GO:0004497">
    <property type="term" value="F:monooxygenase activity"/>
    <property type="evidence" value="ECO:0007669"/>
    <property type="project" value="UniProtKB-KW"/>
</dbReference>
<gene>
    <name evidence="10" type="ORF">AQUCO_02800262v1</name>
</gene>
<dbReference type="InterPro" id="IPR017972">
    <property type="entry name" value="Cyt_P450_CS"/>
</dbReference>
<keyword evidence="7 9" id="KW-0503">Monooxygenase</keyword>
<keyword evidence="6 8" id="KW-0408">Iron</keyword>
<dbReference type="AlphaFoldDB" id="A0A2G5D5D8"/>
<evidence type="ECO:0000256" key="5">
    <source>
        <dbReference type="ARBA" id="ARBA00023002"/>
    </source>
</evidence>
<evidence type="ECO:0000256" key="8">
    <source>
        <dbReference type="PIRSR" id="PIRSR602401-1"/>
    </source>
</evidence>
<evidence type="ECO:0000256" key="2">
    <source>
        <dbReference type="ARBA" id="ARBA00010617"/>
    </source>
</evidence>
<protein>
    <recommendedName>
        <fullName evidence="12">Cytochrome P450</fullName>
    </recommendedName>
</protein>
<dbReference type="Proteomes" id="UP000230069">
    <property type="component" value="Unassembled WGS sequence"/>
</dbReference>
<dbReference type="InterPro" id="IPR002401">
    <property type="entry name" value="Cyt_P450_E_grp-I"/>
</dbReference>
<dbReference type="PROSITE" id="PS00086">
    <property type="entry name" value="CYTOCHROME_P450"/>
    <property type="match status" value="1"/>
</dbReference>
<dbReference type="PRINTS" id="PR00385">
    <property type="entry name" value="P450"/>
</dbReference>
<dbReference type="InterPro" id="IPR036396">
    <property type="entry name" value="Cyt_P450_sf"/>
</dbReference>
<dbReference type="EMBL" id="KZ305045">
    <property type="protein sequence ID" value="PIA38427.1"/>
    <property type="molecule type" value="Genomic_DNA"/>
</dbReference>
<dbReference type="GO" id="GO:0005506">
    <property type="term" value="F:iron ion binding"/>
    <property type="evidence" value="ECO:0007669"/>
    <property type="project" value="InterPro"/>
</dbReference>
<dbReference type="Gene3D" id="1.10.630.10">
    <property type="entry name" value="Cytochrome P450"/>
    <property type="match status" value="1"/>
</dbReference>
<evidence type="ECO:0000313" key="10">
    <source>
        <dbReference type="EMBL" id="PIA38427.1"/>
    </source>
</evidence>
<dbReference type="SUPFAM" id="SSF48264">
    <property type="entry name" value="Cytochrome P450"/>
    <property type="match status" value="1"/>
</dbReference>
<feature type="non-terminal residue" evidence="10">
    <location>
        <position position="1"/>
    </location>
</feature>
<dbReference type="PANTHER" id="PTHR47955:SF8">
    <property type="entry name" value="CYTOCHROME P450 71D11-LIKE"/>
    <property type="match status" value="1"/>
</dbReference>
<evidence type="ECO:0000313" key="11">
    <source>
        <dbReference type="Proteomes" id="UP000230069"/>
    </source>
</evidence>
<dbReference type="PRINTS" id="PR00463">
    <property type="entry name" value="EP450I"/>
</dbReference>
<dbReference type="CDD" id="cd11072">
    <property type="entry name" value="CYP71-like"/>
    <property type="match status" value="1"/>
</dbReference>
<dbReference type="PANTHER" id="PTHR47955">
    <property type="entry name" value="CYTOCHROME P450 FAMILY 71 PROTEIN"/>
    <property type="match status" value="1"/>
</dbReference>
<keyword evidence="3 8" id="KW-0349">Heme</keyword>
<dbReference type="GO" id="GO:0020037">
    <property type="term" value="F:heme binding"/>
    <property type="evidence" value="ECO:0007669"/>
    <property type="project" value="InterPro"/>
</dbReference>
<evidence type="ECO:0000256" key="7">
    <source>
        <dbReference type="ARBA" id="ARBA00023033"/>
    </source>
</evidence>
<comment type="similarity">
    <text evidence="2 9">Belongs to the cytochrome P450 family.</text>
</comment>
<comment type="cofactor">
    <cofactor evidence="1 8">
        <name>heme</name>
        <dbReference type="ChEBI" id="CHEBI:30413"/>
    </cofactor>
</comment>
<evidence type="ECO:0000256" key="6">
    <source>
        <dbReference type="ARBA" id="ARBA00023004"/>
    </source>
</evidence>
<dbReference type="InParanoid" id="A0A2G5D5D8"/>
<dbReference type="FunFam" id="1.10.630.10:FF:000126">
    <property type="entry name" value="Predicted protein"/>
    <property type="match status" value="1"/>
</dbReference>
<dbReference type="GO" id="GO:0044550">
    <property type="term" value="P:secondary metabolite biosynthetic process"/>
    <property type="evidence" value="ECO:0007669"/>
    <property type="project" value="UniProtKB-ARBA"/>
</dbReference>
<dbReference type="OrthoDB" id="1055148at2759"/>
<dbReference type="STRING" id="218851.A0A2G5D5D8"/>
<name>A0A2G5D5D8_AQUCA</name>
<dbReference type="InterPro" id="IPR001128">
    <property type="entry name" value="Cyt_P450"/>
</dbReference>
<evidence type="ECO:0000256" key="9">
    <source>
        <dbReference type="RuleBase" id="RU000461"/>
    </source>
</evidence>
<keyword evidence="4 8" id="KW-0479">Metal-binding</keyword>
<accession>A0A2G5D5D8</accession>
<organism evidence="10 11">
    <name type="scientific">Aquilegia coerulea</name>
    <name type="common">Rocky mountain columbine</name>
    <dbReference type="NCBI Taxonomy" id="218851"/>
    <lineage>
        <taxon>Eukaryota</taxon>
        <taxon>Viridiplantae</taxon>
        <taxon>Streptophyta</taxon>
        <taxon>Embryophyta</taxon>
        <taxon>Tracheophyta</taxon>
        <taxon>Spermatophyta</taxon>
        <taxon>Magnoliopsida</taxon>
        <taxon>Ranunculales</taxon>
        <taxon>Ranunculaceae</taxon>
        <taxon>Thalictroideae</taxon>
        <taxon>Aquilegia</taxon>
    </lineage>
</organism>
<evidence type="ECO:0000256" key="4">
    <source>
        <dbReference type="ARBA" id="ARBA00022723"/>
    </source>
</evidence>
<dbReference type="GO" id="GO:0016705">
    <property type="term" value="F:oxidoreductase activity, acting on paired donors, with incorporation or reduction of molecular oxygen"/>
    <property type="evidence" value="ECO:0007669"/>
    <property type="project" value="InterPro"/>
</dbReference>
<feature type="binding site" description="axial binding residue" evidence="8">
    <location>
        <position position="365"/>
    </location>
    <ligand>
        <name>heme</name>
        <dbReference type="ChEBI" id="CHEBI:30413"/>
    </ligand>
    <ligandPart>
        <name>Fe</name>
        <dbReference type="ChEBI" id="CHEBI:18248"/>
    </ligandPart>
</feature>
<sequence length="429" mass="48654">PWKLPFIGHLHHMGGLPHHTLRDLAKKHGPLMLLQLGEVPTLIVSSPKVAKKVLKVNDTVFADRPALLAAKTGTYNFTDIIFSPFGKYWRQLRKICFQELFSIKKVQMMWSIRDEEVSNLIKKISSMAGSSVNMSEMINSVSNDIISRAAFGKKCKDKEVFLSLMHESMSLAGGFDLADLYPSKKFLHGIKEDVVDVILRLNEDNELAIPMENDNIKAVIQNIFIAGSDTSSTAVIWGLSEIMRNPRVMEKVQTEVREIFNGKETINESDINELKYLNLVVRETLRMHPPTGIIPPRECRETCEIDGYEIPKGTRLIVNAWAMGRDPEFWSNPERFEPERFETLSIDYKGNDFEYIPFGAGRRMCPGLLLGVANVELLLAKLLYHFDWKLTDGLQPEELDMTEVFGGVVVRKVDLKLIPTIYSALDAEI</sequence>
<keyword evidence="11" id="KW-1185">Reference proteome</keyword>
<evidence type="ECO:0000256" key="1">
    <source>
        <dbReference type="ARBA" id="ARBA00001971"/>
    </source>
</evidence>
<keyword evidence="5 9" id="KW-0560">Oxidoreductase</keyword>
<proteinExistence type="inferred from homology"/>
<dbReference type="Pfam" id="PF00067">
    <property type="entry name" value="p450"/>
    <property type="match status" value="2"/>
</dbReference>
<evidence type="ECO:0008006" key="12">
    <source>
        <dbReference type="Google" id="ProtNLM"/>
    </source>
</evidence>
<evidence type="ECO:0000256" key="3">
    <source>
        <dbReference type="ARBA" id="ARBA00022617"/>
    </source>
</evidence>